<evidence type="ECO:0000313" key="9">
    <source>
        <dbReference type="EMBL" id="PHT81142.1"/>
    </source>
</evidence>
<dbReference type="OMA" id="WAFEINS"/>
<keyword evidence="2" id="KW-0433">Leucine-rich repeat</keyword>
<keyword evidence="7" id="KW-0732">Signal</keyword>
<feature type="signal peptide" evidence="7">
    <location>
        <begin position="1"/>
        <end position="16"/>
    </location>
</feature>
<evidence type="ECO:0000256" key="1">
    <source>
        <dbReference type="ARBA" id="ARBA00008894"/>
    </source>
</evidence>
<evidence type="ECO:0000256" key="7">
    <source>
        <dbReference type="SAM" id="SignalP"/>
    </source>
</evidence>
<dbReference type="Gene3D" id="1.20.5.4130">
    <property type="match status" value="1"/>
</dbReference>
<evidence type="ECO:0000256" key="2">
    <source>
        <dbReference type="ARBA" id="ARBA00022614"/>
    </source>
</evidence>
<dbReference type="AlphaFoldDB" id="A0A2G2ZGM8"/>
<keyword evidence="4" id="KW-0547">Nucleotide-binding</keyword>
<evidence type="ECO:0000313" key="10">
    <source>
        <dbReference type="Proteomes" id="UP000222542"/>
    </source>
</evidence>
<feature type="domain" description="Disease resistance N-terminal" evidence="8">
    <location>
        <begin position="18"/>
        <end position="99"/>
    </location>
</feature>
<dbReference type="PANTHER" id="PTHR19338">
    <property type="entry name" value="TRANSLOCASE OF INNER MITOCHONDRIAL MEMBRANE 13 HOMOLOG"/>
    <property type="match status" value="1"/>
</dbReference>
<protein>
    <recommendedName>
        <fullName evidence="8">Disease resistance N-terminal domain-containing protein</fullName>
    </recommendedName>
</protein>
<dbReference type="CDD" id="cd14798">
    <property type="entry name" value="RX-CC_like"/>
    <property type="match status" value="1"/>
</dbReference>
<dbReference type="Gramene" id="PHT81142">
    <property type="protein sequence ID" value="PHT81142"/>
    <property type="gene ID" value="T459_14157"/>
</dbReference>
<evidence type="ECO:0000256" key="5">
    <source>
        <dbReference type="ARBA" id="ARBA00022821"/>
    </source>
</evidence>
<dbReference type="EMBL" id="AYRZ02000005">
    <property type="protein sequence ID" value="PHT81142.1"/>
    <property type="molecule type" value="Genomic_DNA"/>
</dbReference>
<evidence type="ECO:0000256" key="3">
    <source>
        <dbReference type="ARBA" id="ARBA00022737"/>
    </source>
</evidence>
<sequence>MCILKVIVFFNLPADAGVSFAIQKLGDFLIREVALRRSLRDNVQWLRNELFFMQSFLKDAEENQNEDERVQQWAFEINSVANDAIAVLETYSSVAGEGSDHVFASRLKSCACICRKDTQLYNVSKEVQSLKRRVMDISRRRETYGIRNIERRAK</sequence>
<keyword evidence="5" id="KW-0611">Plant defense</keyword>
<reference evidence="9 10" key="2">
    <citation type="journal article" date="2017" name="Genome Biol.">
        <title>New reference genome sequences of hot pepper reveal the massive evolution of plant disease-resistance genes by retroduplication.</title>
        <authorList>
            <person name="Kim S."/>
            <person name="Park J."/>
            <person name="Yeom S.I."/>
            <person name="Kim Y.M."/>
            <person name="Seo E."/>
            <person name="Kim K.T."/>
            <person name="Kim M.S."/>
            <person name="Lee J.M."/>
            <person name="Cheong K."/>
            <person name="Shin H.S."/>
            <person name="Kim S.B."/>
            <person name="Han K."/>
            <person name="Lee J."/>
            <person name="Park M."/>
            <person name="Lee H.A."/>
            <person name="Lee H.Y."/>
            <person name="Lee Y."/>
            <person name="Oh S."/>
            <person name="Lee J.H."/>
            <person name="Choi E."/>
            <person name="Choi E."/>
            <person name="Lee S.E."/>
            <person name="Jeon J."/>
            <person name="Kim H."/>
            <person name="Choi G."/>
            <person name="Song H."/>
            <person name="Lee J."/>
            <person name="Lee S.C."/>
            <person name="Kwon J.K."/>
            <person name="Lee H.Y."/>
            <person name="Koo N."/>
            <person name="Hong Y."/>
            <person name="Kim R.W."/>
            <person name="Kang W.H."/>
            <person name="Huh J.H."/>
            <person name="Kang B.C."/>
            <person name="Yang T.J."/>
            <person name="Lee Y.H."/>
            <person name="Bennetzen J.L."/>
            <person name="Choi D."/>
        </authorList>
    </citation>
    <scope>NUCLEOTIDE SEQUENCE [LARGE SCALE GENOMIC DNA]</scope>
    <source>
        <strain evidence="10">cv. CM334</strain>
    </source>
</reference>
<keyword evidence="10" id="KW-1185">Reference proteome</keyword>
<dbReference type="PANTHER" id="PTHR19338:SF24">
    <property type="entry name" value="SNKR2GH2 PROTEIN"/>
    <property type="match status" value="1"/>
</dbReference>
<dbReference type="InterPro" id="IPR041118">
    <property type="entry name" value="Rx_N"/>
</dbReference>
<evidence type="ECO:0000259" key="8">
    <source>
        <dbReference type="Pfam" id="PF18052"/>
    </source>
</evidence>
<organism evidence="9 10">
    <name type="scientific">Capsicum annuum</name>
    <name type="common">Capsicum pepper</name>
    <dbReference type="NCBI Taxonomy" id="4072"/>
    <lineage>
        <taxon>Eukaryota</taxon>
        <taxon>Viridiplantae</taxon>
        <taxon>Streptophyta</taxon>
        <taxon>Embryophyta</taxon>
        <taxon>Tracheophyta</taxon>
        <taxon>Spermatophyta</taxon>
        <taxon>Magnoliopsida</taxon>
        <taxon>eudicotyledons</taxon>
        <taxon>Gunneridae</taxon>
        <taxon>Pentapetalae</taxon>
        <taxon>asterids</taxon>
        <taxon>lamiids</taxon>
        <taxon>Solanales</taxon>
        <taxon>Solanaceae</taxon>
        <taxon>Solanoideae</taxon>
        <taxon>Capsiceae</taxon>
        <taxon>Capsicum</taxon>
    </lineage>
</organism>
<name>A0A2G2ZGM8_CAPAN</name>
<evidence type="ECO:0000256" key="4">
    <source>
        <dbReference type="ARBA" id="ARBA00022741"/>
    </source>
</evidence>
<comment type="similarity">
    <text evidence="1">Belongs to the disease resistance NB-LRR family.</text>
</comment>
<feature type="chain" id="PRO_5013760713" description="Disease resistance N-terminal domain-containing protein" evidence="7">
    <location>
        <begin position="17"/>
        <end position="154"/>
    </location>
</feature>
<evidence type="ECO:0000256" key="6">
    <source>
        <dbReference type="ARBA" id="ARBA00022840"/>
    </source>
</evidence>
<dbReference type="GO" id="GO:0006952">
    <property type="term" value="P:defense response"/>
    <property type="evidence" value="ECO:0007669"/>
    <property type="project" value="UniProtKB-KW"/>
</dbReference>
<reference evidence="9 10" key="1">
    <citation type="journal article" date="2014" name="Nat. Genet.">
        <title>Genome sequence of the hot pepper provides insights into the evolution of pungency in Capsicum species.</title>
        <authorList>
            <person name="Kim S."/>
            <person name="Park M."/>
            <person name="Yeom S.I."/>
            <person name="Kim Y.M."/>
            <person name="Lee J.M."/>
            <person name="Lee H.A."/>
            <person name="Seo E."/>
            <person name="Choi J."/>
            <person name="Cheong K."/>
            <person name="Kim K.T."/>
            <person name="Jung K."/>
            <person name="Lee G.W."/>
            <person name="Oh S.K."/>
            <person name="Bae C."/>
            <person name="Kim S.B."/>
            <person name="Lee H.Y."/>
            <person name="Kim S.Y."/>
            <person name="Kim M.S."/>
            <person name="Kang B.C."/>
            <person name="Jo Y.D."/>
            <person name="Yang H.B."/>
            <person name="Jeong H.J."/>
            <person name="Kang W.H."/>
            <person name="Kwon J.K."/>
            <person name="Shin C."/>
            <person name="Lim J.Y."/>
            <person name="Park J.H."/>
            <person name="Huh J.H."/>
            <person name="Kim J.S."/>
            <person name="Kim B.D."/>
            <person name="Cohen O."/>
            <person name="Paran I."/>
            <person name="Suh M.C."/>
            <person name="Lee S.B."/>
            <person name="Kim Y.K."/>
            <person name="Shin Y."/>
            <person name="Noh S.J."/>
            <person name="Park J."/>
            <person name="Seo Y.S."/>
            <person name="Kwon S.Y."/>
            <person name="Kim H.A."/>
            <person name="Park J.M."/>
            <person name="Kim H.J."/>
            <person name="Choi S.B."/>
            <person name="Bosland P.W."/>
            <person name="Reeves G."/>
            <person name="Jo S.H."/>
            <person name="Lee B.W."/>
            <person name="Cho H.T."/>
            <person name="Choi H.S."/>
            <person name="Lee M.S."/>
            <person name="Yu Y."/>
            <person name="Do Choi Y."/>
            <person name="Park B.S."/>
            <person name="van Deynze A."/>
            <person name="Ashrafi H."/>
            <person name="Hill T."/>
            <person name="Kim W.T."/>
            <person name="Pai H.S."/>
            <person name="Ahn H.K."/>
            <person name="Yeam I."/>
            <person name="Giovannoni J.J."/>
            <person name="Rose J.K."/>
            <person name="Sorensen I."/>
            <person name="Lee S.J."/>
            <person name="Kim R.W."/>
            <person name="Choi I.Y."/>
            <person name="Choi B.S."/>
            <person name="Lim J.S."/>
            <person name="Lee Y.H."/>
            <person name="Choi D."/>
        </authorList>
    </citation>
    <scope>NUCLEOTIDE SEQUENCE [LARGE SCALE GENOMIC DNA]</scope>
    <source>
        <strain evidence="10">cv. CM334</strain>
    </source>
</reference>
<accession>A0A2G2ZGM8</accession>
<gene>
    <name evidence="9" type="ORF">T459_14157</name>
</gene>
<keyword evidence="3" id="KW-0677">Repeat</keyword>
<dbReference type="InterPro" id="IPR038005">
    <property type="entry name" value="RX-like_CC"/>
</dbReference>
<dbReference type="STRING" id="4072.A0A2G2ZGM8"/>
<dbReference type="Pfam" id="PF18052">
    <property type="entry name" value="Rx_N"/>
    <property type="match status" value="1"/>
</dbReference>
<keyword evidence="6" id="KW-0067">ATP-binding</keyword>
<dbReference type="GO" id="GO:0005524">
    <property type="term" value="F:ATP binding"/>
    <property type="evidence" value="ECO:0007669"/>
    <property type="project" value="UniProtKB-KW"/>
</dbReference>
<dbReference type="Proteomes" id="UP000222542">
    <property type="component" value="Unassembled WGS sequence"/>
</dbReference>
<comment type="caution">
    <text evidence="9">The sequence shown here is derived from an EMBL/GenBank/DDBJ whole genome shotgun (WGS) entry which is preliminary data.</text>
</comment>
<proteinExistence type="inferred from homology"/>